<evidence type="ECO:0000313" key="6">
    <source>
        <dbReference type="EMBL" id="AIE92723.1"/>
    </source>
</evidence>
<gene>
    <name evidence="6" type="primary">pps</name>
</gene>
<protein>
    <recommendedName>
        <fullName evidence="5">4-phosphopantoate--beta-alanine ligase</fullName>
        <ecNumber evidence="5">6.3.2.36</ecNumber>
    </recommendedName>
    <alternativeName>
        <fullName evidence="5">Phosphopantothenate synthetase</fullName>
        <shortName evidence="5">PPS</shortName>
    </alternativeName>
</protein>
<keyword evidence="2 5" id="KW-0547">Nucleotide-binding</keyword>
<dbReference type="GO" id="GO:0005524">
    <property type="term" value="F:ATP binding"/>
    <property type="evidence" value="ECO:0007669"/>
    <property type="project" value="UniProtKB-KW"/>
</dbReference>
<proteinExistence type="inferred from homology"/>
<comment type="pathway">
    <text evidence="5">Cofactor biosynthesis; coenzyme A biosynthesis.</text>
</comment>
<dbReference type="EC" id="6.3.2.36" evidence="5"/>
<evidence type="ECO:0000256" key="1">
    <source>
        <dbReference type="ARBA" id="ARBA00022598"/>
    </source>
</evidence>
<dbReference type="AlphaFoldDB" id="A0A075FN92"/>
<keyword evidence="3 5" id="KW-0067">ATP-binding</keyword>
<name>A0A075FN92_9EURY</name>
<dbReference type="HAMAP" id="MF_02224">
    <property type="entry name" value="PPS"/>
    <property type="match status" value="1"/>
</dbReference>
<dbReference type="PANTHER" id="PTHR40695:SF1">
    <property type="entry name" value="4-PHOSPHOPANTOATE--BETA-ALANINE LIGASE"/>
    <property type="match status" value="1"/>
</dbReference>
<feature type="binding site" evidence="5">
    <location>
        <position position="17"/>
    </location>
    <ligand>
        <name>ATP</name>
        <dbReference type="ChEBI" id="CHEBI:30616"/>
    </ligand>
</feature>
<dbReference type="Pfam" id="PF02006">
    <property type="entry name" value="PPS_PS"/>
    <property type="match status" value="1"/>
</dbReference>
<organism evidence="6">
    <name type="scientific">uncultured marine group II/III euryarchaeote AD1000_26_F08</name>
    <dbReference type="NCBI Taxonomy" id="1457745"/>
    <lineage>
        <taxon>Archaea</taxon>
        <taxon>Methanobacteriati</taxon>
        <taxon>Methanobacteriota</taxon>
        <taxon>environmental samples</taxon>
    </lineage>
</organism>
<comment type="similarity">
    <text evidence="5">Belongs to the archaeal phosphopantothenate synthetase family.</text>
</comment>
<feature type="binding site" evidence="5">
    <location>
        <begin position="207"/>
        <end position="208"/>
    </location>
    <ligand>
        <name>ATP</name>
        <dbReference type="ChEBI" id="CHEBI:30616"/>
    </ligand>
</feature>
<feature type="binding site" evidence="5">
    <location>
        <position position="39"/>
    </location>
    <ligand>
        <name>ATP</name>
        <dbReference type="ChEBI" id="CHEBI:30616"/>
    </ligand>
</feature>
<dbReference type="EMBL" id="KF900374">
    <property type="protein sequence ID" value="AIE92723.1"/>
    <property type="molecule type" value="Genomic_DNA"/>
</dbReference>
<evidence type="ECO:0000256" key="2">
    <source>
        <dbReference type="ARBA" id="ARBA00022741"/>
    </source>
</evidence>
<evidence type="ECO:0000256" key="3">
    <source>
        <dbReference type="ARBA" id="ARBA00022840"/>
    </source>
</evidence>
<comment type="subunit">
    <text evidence="5">Homodimer.</text>
</comment>
<evidence type="ECO:0000256" key="4">
    <source>
        <dbReference type="ARBA" id="ARBA00022993"/>
    </source>
</evidence>
<dbReference type="PANTHER" id="PTHR40695">
    <property type="entry name" value="4-PHOSPHOPANTOATE--BETA-ALANINE LIGASE"/>
    <property type="match status" value="1"/>
</dbReference>
<evidence type="ECO:0000256" key="5">
    <source>
        <dbReference type="HAMAP-Rule" id="MF_02224"/>
    </source>
</evidence>
<comment type="function">
    <text evidence="5">Catalyzes the condensation of (R)-4-phosphopantoate and beta-alanine to 4'-phosphopantothenate in the CoA biosynthesis pathway.</text>
</comment>
<sequence length="261" mass="27445">MGEIPSSHPRRVSLLARQSLVDAAAEGLLADSAMIAHGRGEAFDYLLGEVTSESAMSAIRETSARLLSAERPVISVNGNTVVLAGEDLIRVAAVVGCPIEVNLYYRTPERVSGLLGRLSEQREGVAAGVAPQGWSGDWRKAVESVALLGEAADHRIPGLEGPRAMCCWDGIGCADVVLVPLEDGDRCEALVAAGKQVLVIDLNPLSRTSMTATVTIVDEVSRASSKLLDQVVAGERESGYWDNVAALNAALDIISDASVDV</sequence>
<comment type="catalytic activity">
    <reaction evidence="5">
        <text>(R)-4-phosphopantoate + beta-alanine + ATP = (R)-4'-phosphopantothenate + AMP + diphosphate + H(+)</text>
        <dbReference type="Rhea" id="RHEA:27930"/>
        <dbReference type="ChEBI" id="CHEBI:10986"/>
        <dbReference type="ChEBI" id="CHEBI:15378"/>
        <dbReference type="ChEBI" id="CHEBI:30616"/>
        <dbReference type="ChEBI" id="CHEBI:33019"/>
        <dbReference type="ChEBI" id="CHEBI:57966"/>
        <dbReference type="ChEBI" id="CHEBI:61294"/>
        <dbReference type="ChEBI" id="CHEBI:456215"/>
        <dbReference type="EC" id="6.3.2.36"/>
    </reaction>
</comment>
<dbReference type="GO" id="GO:0015937">
    <property type="term" value="P:coenzyme A biosynthetic process"/>
    <property type="evidence" value="ECO:0007669"/>
    <property type="project" value="UniProtKB-UniRule"/>
</dbReference>
<feature type="binding site" evidence="5">
    <location>
        <begin position="201"/>
        <end position="203"/>
    </location>
    <ligand>
        <name>ATP</name>
        <dbReference type="ChEBI" id="CHEBI:30616"/>
    </ligand>
</feature>
<dbReference type="GO" id="GO:0016881">
    <property type="term" value="F:acid-amino acid ligase activity"/>
    <property type="evidence" value="ECO:0007669"/>
    <property type="project" value="UniProtKB-UniRule"/>
</dbReference>
<dbReference type="NCBIfam" id="NF010324">
    <property type="entry name" value="PRK13761.1"/>
    <property type="match status" value="1"/>
</dbReference>
<dbReference type="UniPathway" id="UPA00241"/>
<dbReference type="InterPro" id="IPR038138">
    <property type="entry name" value="PPS/PS_sf"/>
</dbReference>
<keyword evidence="4 5" id="KW-0173">Coenzyme A biosynthesis</keyword>
<dbReference type="Gene3D" id="3.40.50.12640">
    <property type="entry name" value="Phosphopantoate/pantothenate synthetase"/>
    <property type="match status" value="1"/>
</dbReference>
<keyword evidence="1 5" id="KW-0436">Ligase</keyword>
<reference evidence="6" key="1">
    <citation type="journal article" date="2014" name="Genome Biol. Evol.">
        <title>Pangenome evidence for extensive interdomain horizontal transfer affecting lineage core and shell genes in uncultured planktonic thaumarchaeota and euryarchaeota.</title>
        <authorList>
            <person name="Deschamps P."/>
            <person name="Zivanovic Y."/>
            <person name="Moreira D."/>
            <person name="Rodriguez-Valera F."/>
            <person name="Lopez-Garcia P."/>
        </authorList>
    </citation>
    <scope>NUCLEOTIDE SEQUENCE</scope>
</reference>
<dbReference type="InterPro" id="IPR002855">
    <property type="entry name" value="PPS/PS"/>
</dbReference>
<accession>A0A075FN92</accession>
<comment type="caution">
    <text evidence="5">Lacks conserved residue(s) required for the propagation of feature annotation.</text>
</comment>